<dbReference type="GO" id="GO:0008013">
    <property type="term" value="F:beta-catenin binding"/>
    <property type="evidence" value="ECO:0007669"/>
    <property type="project" value="TreeGrafter"/>
</dbReference>
<evidence type="ECO:0000313" key="11">
    <source>
        <dbReference type="Proteomes" id="UP000886611"/>
    </source>
</evidence>
<dbReference type="InterPro" id="IPR008501">
    <property type="entry name" value="THOC7/Mft1"/>
</dbReference>
<dbReference type="GO" id="GO:0007156">
    <property type="term" value="P:homophilic cell adhesion via plasma membrane adhesion molecules"/>
    <property type="evidence" value="ECO:0007669"/>
    <property type="project" value="InterPro"/>
</dbReference>
<comment type="subcellular location">
    <subcellularLocation>
        <location evidence="2">Membrane</location>
    </subcellularLocation>
    <subcellularLocation>
        <location evidence="1">Nucleus</location>
    </subcellularLocation>
</comment>
<keyword evidence="4 7" id="KW-0106">Calcium</keyword>
<dbReference type="Pfam" id="PF00028">
    <property type="entry name" value="Cadherin"/>
    <property type="match status" value="1"/>
</dbReference>
<proteinExistence type="predicted"/>
<dbReference type="SUPFAM" id="SSF49313">
    <property type="entry name" value="Cadherin-like"/>
    <property type="match status" value="5"/>
</dbReference>
<feature type="non-terminal residue" evidence="10">
    <location>
        <position position="1"/>
    </location>
</feature>
<keyword evidence="11" id="KW-1185">Reference proteome</keyword>
<evidence type="ECO:0000256" key="7">
    <source>
        <dbReference type="PROSITE-ProRule" id="PRU00043"/>
    </source>
</evidence>
<evidence type="ECO:0000256" key="4">
    <source>
        <dbReference type="ARBA" id="ARBA00022837"/>
    </source>
</evidence>
<evidence type="ECO:0000313" key="10">
    <source>
        <dbReference type="EMBL" id="KAG2471491.1"/>
    </source>
</evidence>
<feature type="domain" description="Cadherin" evidence="9">
    <location>
        <begin position="447"/>
        <end position="548"/>
    </location>
</feature>
<name>A0A8X8BXY1_POLSE</name>
<dbReference type="EMBL" id="JAATIS010000094">
    <property type="protein sequence ID" value="KAG2471491.1"/>
    <property type="molecule type" value="Genomic_DNA"/>
</dbReference>
<dbReference type="Proteomes" id="UP000886611">
    <property type="component" value="Unassembled WGS sequence"/>
</dbReference>
<evidence type="ECO:0000256" key="3">
    <source>
        <dbReference type="ARBA" id="ARBA00022737"/>
    </source>
</evidence>
<dbReference type="PANTHER" id="PTHR24027:SF438">
    <property type="entry name" value="CADHERIN 23"/>
    <property type="match status" value="1"/>
</dbReference>
<gene>
    <name evidence="10" type="primary">Thoc7</name>
    <name evidence="10" type="ORF">GTO96_0005033</name>
</gene>
<evidence type="ECO:0000256" key="6">
    <source>
        <dbReference type="ARBA" id="ARBA00023242"/>
    </source>
</evidence>
<evidence type="ECO:0000256" key="5">
    <source>
        <dbReference type="ARBA" id="ARBA00023136"/>
    </source>
</evidence>
<dbReference type="PRINTS" id="PR00205">
    <property type="entry name" value="CADHERIN"/>
</dbReference>
<dbReference type="GO" id="GO:0000445">
    <property type="term" value="C:THO complex part of transcription export complex"/>
    <property type="evidence" value="ECO:0007669"/>
    <property type="project" value="InterPro"/>
</dbReference>
<feature type="coiled-coil region" evidence="8">
    <location>
        <begin position="119"/>
        <end position="146"/>
    </location>
</feature>
<dbReference type="Pfam" id="PF05615">
    <property type="entry name" value="THOC7"/>
    <property type="match status" value="1"/>
</dbReference>
<comment type="caution">
    <text evidence="10">The sequence shown here is derived from an EMBL/GenBank/DDBJ whole genome shotgun (WGS) entry which is preliminary data.</text>
</comment>
<dbReference type="InterPro" id="IPR039808">
    <property type="entry name" value="Cadherin"/>
</dbReference>
<dbReference type="PROSITE" id="PS50268">
    <property type="entry name" value="CADHERIN_2"/>
    <property type="match status" value="5"/>
</dbReference>
<keyword evidence="8" id="KW-0175">Coiled coil</keyword>
<organism evidence="10 11">
    <name type="scientific">Polypterus senegalus</name>
    <name type="common">Senegal bichir</name>
    <dbReference type="NCBI Taxonomy" id="55291"/>
    <lineage>
        <taxon>Eukaryota</taxon>
        <taxon>Metazoa</taxon>
        <taxon>Chordata</taxon>
        <taxon>Craniata</taxon>
        <taxon>Vertebrata</taxon>
        <taxon>Euteleostomi</taxon>
        <taxon>Actinopterygii</taxon>
        <taxon>Polypteriformes</taxon>
        <taxon>Polypteridae</taxon>
        <taxon>Polypterus</taxon>
    </lineage>
</organism>
<evidence type="ECO:0000259" key="9">
    <source>
        <dbReference type="PROSITE" id="PS50268"/>
    </source>
</evidence>
<protein>
    <submittedName>
        <fullName evidence="10">THOC7 protein</fullName>
    </submittedName>
</protein>
<dbReference type="PANTHER" id="PTHR24027">
    <property type="entry name" value="CADHERIN-23"/>
    <property type="match status" value="1"/>
</dbReference>
<dbReference type="GO" id="GO:0006397">
    <property type="term" value="P:mRNA processing"/>
    <property type="evidence" value="ECO:0007669"/>
    <property type="project" value="InterPro"/>
</dbReference>
<evidence type="ECO:0000256" key="8">
    <source>
        <dbReference type="SAM" id="Coils"/>
    </source>
</evidence>
<dbReference type="CDD" id="cd11304">
    <property type="entry name" value="Cadherin_repeat"/>
    <property type="match status" value="5"/>
</dbReference>
<accession>A0A8X8BXY1</accession>
<reference evidence="10 11" key="1">
    <citation type="journal article" date="2021" name="Cell">
        <title>Tracing the genetic footprints of vertebrate landing in non-teleost ray-finned fishes.</title>
        <authorList>
            <person name="Bi X."/>
            <person name="Wang K."/>
            <person name="Yang L."/>
            <person name="Pan H."/>
            <person name="Jiang H."/>
            <person name="Wei Q."/>
            <person name="Fang M."/>
            <person name="Yu H."/>
            <person name="Zhu C."/>
            <person name="Cai Y."/>
            <person name="He Y."/>
            <person name="Gan X."/>
            <person name="Zeng H."/>
            <person name="Yu D."/>
            <person name="Zhu Y."/>
            <person name="Jiang H."/>
            <person name="Qiu Q."/>
            <person name="Yang H."/>
            <person name="Zhang Y.E."/>
            <person name="Wang W."/>
            <person name="Zhu M."/>
            <person name="He S."/>
            <person name="Zhang G."/>
        </authorList>
    </citation>
    <scope>NUCLEOTIDE SEQUENCE [LARGE SCALE GENOMIC DNA]</scope>
    <source>
        <strain evidence="10">Bchr_013</strain>
    </source>
</reference>
<keyword evidence="5" id="KW-0472">Membrane</keyword>
<keyword evidence="6" id="KW-0539">Nucleus</keyword>
<dbReference type="InterPro" id="IPR015919">
    <property type="entry name" value="Cadherin-like_sf"/>
</dbReference>
<feature type="non-terminal residue" evidence="10">
    <location>
        <position position="944"/>
    </location>
</feature>
<dbReference type="GO" id="GO:0005509">
    <property type="term" value="F:calcium ion binding"/>
    <property type="evidence" value="ECO:0007669"/>
    <property type="project" value="UniProtKB-UniRule"/>
</dbReference>
<feature type="domain" description="Cadherin" evidence="9">
    <location>
        <begin position="756"/>
        <end position="867"/>
    </location>
</feature>
<feature type="domain" description="Cadherin" evidence="9">
    <location>
        <begin position="269"/>
        <end position="338"/>
    </location>
</feature>
<sequence>MEGRVVVNDAIPLQVAWFLDVKDSKLQAGILYSLICGFDLFRYLNFKDEVIRKRLLIDGDGAGDDRRINVLMKSFIKWCNSGSQEEGYTQYQRMLGSLTQCEFSMGKTLLVYDMNLKEMENYEKIYKDIEQSISAAHEKIAECKREILQAKRIRKNRQEYDALAKVIQQHPDRHETLKQLEALDKELQRLCHIKESVEEKLELRKKQFHVLLSTIHELQQTLENVFSALTITVDPLIKTIAENCPGGTSVASINVSVPVGATLNGNPVIVNSSPAYHPFFIASSAASQWSVITASAPILDFEAVPTYRLQILVQDSKGRSASQFITVELSDVNEPPFFTGALALQVNKKIPLKVLMLSPPVTDAEVFLPEDIVNNTLVYKVAAQDPDVTDLQLQFTIVSISPGNTGFSIDGSGGIFTVMAFDYEGATKSFIGYSAGTKTLVPQTSTSGGTARFKVDEELTIGTLVATCVASDADLMNDLSFRLQPDNPLLSVSTRAGSVLTAARMDVESDGFVPLQSFAVMVCDGGGRCAAIPATLEVLPINDVPPYCYQSFYNFIRAGSIPANTTVASLNCFDGDKPPDALQYTPYGGLLGPGQLFQQVTGSPMTIQVRPVDRSQLDADRDFILSVQVTRTLDFNDPAVVAAEHIYQIMIVISDSTSPVHNENYQIGSVRATDADYPLNCVSYTIASGDSQRLQRFWIDPVTGTIELMTSPDAETVREYNLTVQARDCGPVNVKSTSTTVKIEIVPENDKKPVCIPATYKSVIFDNITVGTPINMFRLSCKDFDSADEELRYEIVSGNVNNHFGFDPSRGSSSPKMILKSPFSDADMQDFYHLVVFIIDDNVKVSKPRTGSVLVDISEIKKYNTVFDGEAVDPVPSLCVNTPSSTQLASLHLVIFTDLPPAGKKQLGTANAISLAILSSQGQSVVSLLICSIYDEDDGGDEDD</sequence>
<dbReference type="SMART" id="SM00112">
    <property type="entry name" value="CA"/>
    <property type="match status" value="3"/>
</dbReference>
<dbReference type="AlphaFoldDB" id="A0A8X8BXY1"/>
<feature type="domain" description="Cadherin" evidence="9">
    <location>
        <begin position="360"/>
        <end position="430"/>
    </location>
</feature>
<feature type="domain" description="Cadherin" evidence="9">
    <location>
        <begin position="663"/>
        <end position="755"/>
    </location>
</feature>
<evidence type="ECO:0000256" key="2">
    <source>
        <dbReference type="ARBA" id="ARBA00004370"/>
    </source>
</evidence>
<dbReference type="GO" id="GO:0016477">
    <property type="term" value="P:cell migration"/>
    <property type="evidence" value="ECO:0007669"/>
    <property type="project" value="TreeGrafter"/>
</dbReference>
<dbReference type="GO" id="GO:0016342">
    <property type="term" value="C:catenin complex"/>
    <property type="evidence" value="ECO:0007669"/>
    <property type="project" value="TreeGrafter"/>
</dbReference>
<dbReference type="Gene3D" id="2.60.40.60">
    <property type="entry name" value="Cadherins"/>
    <property type="match status" value="5"/>
</dbReference>
<dbReference type="InterPro" id="IPR002126">
    <property type="entry name" value="Cadherin-like_dom"/>
</dbReference>
<keyword evidence="3" id="KW-0677">Repeat</keyword>
<dbReference type="GO" id="GO:0045296">
    <property type="term" value="F:cadherin binding"/>
    <property type="evidence" value="ECO:0007669"/>
    <property type="project" value="TreeGrafter"/>
</dbReference>
<evidence type="ECO:0000256" key="1">
    <source>
        <dbReference type="ARBA" id="ARBA00004123"/>
    </source>
</evidence>